<evidence type="ECO:0000313" key="4">
    <source>
        <dbReference type="Proteomes" id="UP000224629"/>
    </source>
</evidence>
<dbReference type="EMBL" id="CP024161">
    <property type="protein sequence ID" value="ATP59874.1"/>
    <property type="molecule type" value="Genomic_DNA"/>
</dbReference>
<dbReference type="InterPro" id="IPR032675">
    <property type="entry name" value="LRR_dom_sf"/>
</dbReference>
<keyword evidence="4" id="KW-1185">Reference proteome</keyword>
<dbReference type="PROSITE" id="PS51257">
    <property type="entry name" value="PROKAR_LIPOPROTEIN"/>
    <property type="match status" value="1"/>
</dbReference>
<organism evidence="3 4">
    <name type="scientific">Mesomycoplasma dispar</name>
    <dbReference type="NCBI Taxonomy" id="86660"/>
    <lineage>
        <taxon>Bacteria</taxon>
        <taxon>Bacillati</taxon>
        <taxon>Mycoplasmatota</taxon>
        <taxon>Mycoplasmoidales</taxon>
        <taxon>Metamycoplasmataceae</taxon>
        <taxon>Mesomycoplasma</taxon>
    </lineage>
</organism>
<dbReference type="Proteomes" id="UP000224629">
    <property type="component" value="Chromosome"/>
</dbReference>
<name>A0ABM6PRS0_9BACT</name>
<dbReference type="Gene3D" id="3.10.620.30">
    <property type="match status" value="1"/>
</dbReference>
<dbReference type="RefSeq" id="WP_099452085.1">
    <property type="nucleotide sequence ID" value="NZ_CP024161.1"/>
</dbReference>
<gene>
    <name evidence="3" type="ORF">CSW10_02980</name>
</gene>
<feature type="chain" id="PRO_5046458345" description="Transglutaminase-like domain-containing protein" evidence="1">
    <location>
        <begin position="28"/>
        <end position="598"/>
    </location>
</feature>
<feature type="domain" description="Transglutaminase-like" evidence="2">
    <location>
        <begin position="221"/>
        <end position="314"/>
    </location>
</feature>
<dbReference type="InterPro" id="IPR038765">
    <property type="entry name" value="Papain-like_cys_pep_sf"/>
</dbReference>
<sequence length="598" mass="69305">MKIYKKPTFLILLSSSFVLLTSCGVNFSQTNHHSDSKIEKSKDLSKEEKFDKIEKQVNVVKNFSQKYSELEDVIKNFVTNELKSLKYETLKDKLNSTIDEIEYQKSINNSKLSDNFFENNFQKLSQLFNEIKKNYKNAPEIPANYSPNLEISNFKKEENNDVPVEARDYQNWETNLISNKNARSFMNLVGQNYVEPFQFQGYTEKHRQKVAEFTRKLIEKEGKKDEESKIRTIFNWIHQNVKYAYDLTKIPAINPADVIDFLYAVCGGYSNLYKAMLDSIGIKNSIVIGWSKYGAHQWNLVYDSKSKEYFHSDPTWGQFQRTDEEFAKDHKTFRILDTYYSKNGQKYEYNLGVSLFSSTNSEVKPIEQINDQFKVVGISQEVLKQTETLYVSKNVSQIEYKSGTFNVKNIVVDQENPYFASKDGLLYNKDFTKLILVPEKYERKSIFLPKTLKSIEDQKITLSAKNLEKIDVEPGNYWFRSFGGILYNNDLSKILFVPLNFQGKVVTSKNAKLDSHTFSFNQSLQEIEISEGVTEIPDFTFNNLSNLQIIHLPNSLEKISKEAFIGIDLNKIRIVYGGSNQNVIKTLKDLKIPVEIKG</sequence>
<dbReference type="InterPro" id="IPR036234">
    <property type="entry name" value="SA_I/II_PAC_V_sf"/>
</dbReference>
<dbReference type="InterPro" id="IPR002931">
    <property type="entry name" value="Transglutaminase-like"/>
</dbReference>
<proteinExistence type="predicted"/>
<protein>
    <recommendedName>
        <fullName evidence="2">Transglutaminase-like domain-containing protein</fullName>
    </recommendedName>
</protein>
<dbReference type="PANTHER" id="PTHR46333:SF2">
    <property type="entry name" value="CYTOKINESIS PROTEIN 3"/>
    <property type="match status" value="1"/>
</dbReference>
<evidence type="ECO:0000259" key="2">
    <source>
        <dbReference type="Pfam" id="PF01841"/>
    </source>
</evidence>
<keyword evidence="1" id="KW-0732">Signal</keyword>
<reference evidence="3" key="1">
    <citation type="submission" date="2017-10" db="EMBL/GenBank/DDBJ databases">
        <title>Genome-wide analysis of the first isolated strain mycoplasma dispar GS01.</title>
        <authorList>
            <person name="Hao H."/>
            <person name="Chen S."/>
            <person name="Zhao P."/>
            <person name="Chu Y."/>
            <person name="Liu Y."/>
        </authorList>
    </citation>
    <scope>NUCLEOTIDE SEQUENCE [LARGE SCALE GENOMIC DNA]</scope>
    <source>
        <strain evidence="3">GS01</strain>
    </source>
</reference>
<dbReference type="SUPFAM" id="SSF52058">
    <property type="entry name" value="L domain-like"/>
    <property type="match status" value="1"/>
</dbReference>
<dbReference type="SUPFAM" id="SSF54001">
    <property type="entry name" value="Cysteine proteinases"/>
    <property type="match status" value="1"/>
</dbReference>
<dbReference type="Pfam" id="PF13306">
    <property type="entry name" value="LRR_5"/>
    <property type="match status" value="1"/>
</dbReference>
<dbReference type="InterPro" id="IPR052557">
    <property type="entry name" value="CAP/Cytokinesis_protein"/>
</dbReference>
<feature type="signal peptide" evidence="1">
    <location>
        <begin position="1"/>
        <end position="27"/>
    </location>
</feature>
<dbReference type="Pfam" id="PF01841">
    <property type="entry name" value="Transglut_core"/>
    <property type="match status" value="1"/>
</dbReference>
<dbReference type="SUPFAM" id="SSF74914">
    <property type="entry name" value="V-region of surface antigen I/II (SA I/II, PAC)"/>
    <property type="match status" value="1"/>
</dbReference>
<evidence type="ECO:0000256" key="1">
    <source>
        <dbReference type="SAM" id="SignalP"/>
    </source>
</evidence>
<evidence type="ECO:0000313" key="3">
    <source>
        <dbReference type="EMBL" id="ATP59874.1"/>
    </source>
</evidence>
<dbReference type="InterPro" id="IPR026906">
    <property type="entry name" value="LRR_5"/>
</dbReference>
<dbReference type="PANTHER" id="PTHR46333">
    <property type="entry name" value="CYTOKINESIS PROTEIN 3"/>
    <property type="match status" value="1"/>
</dbReference>
<accession>A0ABM6PRS0</accession>
<dbReference type="Gene3D" id="3.80.10.10">
    <property type="entry name" value="Ribonuclease Inhibitor"/>
    <property type="match status" value="1"/>
</dbReference>